<evidence type="ECO:0000313" key="2">
    <source>
        <dbReference type="EMBL" id="ATZ50427.1"/>
    </source>
</evidence>
<dbReference type="PANTHER" id="PTHR47843:SF2">
    <property type="entry name" value="BTB DOMAIN-CONTAINING PROTEIN"/>
    <property type="match status" value="1"/>
</dbReference>
<dbReference type="OMA" id="TINIGRN"/>
<reference evidence="2 3" key="1">
    <citation type="journal article" date="2011" name="PLoS Genet.">
        <title>Genomic analysis of the necrotrophic fungal pathogens Sclerotinia sclerotiorum and Botrytis cinerea.</title>
        <authorList>
            <person name="Amselem J."/>
            <person name="Cuomo C.A."/>
            <person name="van Kan J.A."/>
            <person name="Viaud M."/>
            <person name="Benito E.P."/>
            <person name="Couloux A."/>
            <person name="Coutinho P.M."/>
            <person name="de Vries R.P."/>
            <person name="Dyer P.S."/>
            <person name="Fillinger S."/>
            <person name="Fournier E."/>
            <person name="Gout L."/>
            <person name="Hahn M."/>
            <person name="Kohn L."/>
            <person name="Lapalu N."/>
            <person name="Plummer K.M."/>
            <person name="Pradier J.M."/>
            <person name="Quevillon E."/>
            <person name="Sharon A."/>
            <person name="Simon A."/>
            <person name="ten Have A."/>
            <person name="Tudzynski B."/>
            <person name="Tudzynski P."/>
            <person name="Wincker P."/>
            <person name="Andrew M."/>
            <person name="Anthouard V."/>
            <person name="Beever R.E."/>
            <person name="Beffa R."/>
            <person name="Benoit I."/>
            <person name="Bouzid O."/>
            <person name="Brault B."/>
            <person name="Chen Z."/>
            <person name="Choquer M."/>
            <person name="Collemare J."/>
            <person name="Cotton P."/>
            <person name="Danchin E.G."/>
            <person name="Da Silva C."/>
            <person name="Gautier A."/>
            <person name="Giraud C."/>
            <person name="Giraud T."/>
            <person name="Gonzalez C."/>
            <person name="Grossetete S."/>
            <person name="Guldener U."/>
            <person name="Henrissat B."/>
            <person name="Howlett B.J."/>
            <person name="Kodira C."/>
            <person name="Kretschmer M."/>
            <person name="Lappartient A."/>
            <person name="Leroch M."/>
            <person name="Levis C."/>
            <person name="Mauceli E."/>
            <person name="Neuveglise C."/>
            <person name="Oeser B."/>
            <person name="Pearson M."/>
            <person name="Poulain J."/>
            <person name="Poussereau N."/>
            <person name="Quesneville H."/>
            <person name="Rascle C."/>
            <person name="Schumacher J."/>
            <person name="Segurens B."/>
            <person name="Sexton A."/>
            <person name="Silva E."/>
            <person name="Sirven C."/>
            <person name="Soanes D.M."/>
            <person name="Talbot N.J."/>
            <person name="Templeton M."/>
            <person name="Yandava C."/>
            <person name="Yarden O."/>
            <person name="Zeng Q."/>
            <person name="Rollins J.A."/>
            <person name="Lebrun M.H."/>
            <person name="Dickman M."/>
        </authorList>
    </citation>
    <scope>NUCLEOTIDE SEQUENCE [LARGE SCALE GENOMIC DNA]</scope>
    <source>
        <strain evidence="2 3">B05.10</strain>
    </source>
</reference>
<dbReference type="OrthoDB" id="3526372at2759"/>
<proteinExistence type="predicted"/>
<dbReference type="SUPFAM" id="SSF54695">
    <property type="entry name" value="POZ domain"/>
    <property type="match status" value="1"/>
</dbReference>
<dbReference type="PANTHER" id="PTHR47843">
    <property type="entry name" value="BTB DOMAIN-CONTAINING PROTEIN-RELATED"/>
    <property type="match status" value="1"/>
</dbReference>
<dbReference type="InterPro" id="IPR000210">
    <property type="entry name" value="BTB/POZ_dom"/>
</dbReference>
<dbReference type="Gene3D" id="3.30.710.10">
    <property type="entry name" value="Potassium Channel Kv1.1, Chain A"/>
    <property type="match status" value="1"/>
</dbReference>
<dbReference type="VEuPathDB" id="FungiDB:Bcin05g07790"/>
<dbReference type="RefSeq" id="XP_024549006.1">
    <property type="nucleotide sequence ID" value="XM_024693221.1"/>
</dbReference>
<dbReference type="EMBL" id="CP009809">
    <property type="protein sequence ID" value="ATZ50427.1"/>
    <property type="molecule type" value="Genomic_DNA"/>
</dbReference>
<sequence>MTSNVLLDLETFCKVFTINIGRNLPGQAKFVKVSVALLATQSFFFKTASSQPWIKGENVIDLPDVSRSTFEVFLVWLYTADITHASVFQLSVNPETPGQGPSAIEQLSKIWHQLIDCYLMADYIQAPRYTNFIMNVLIAKLKEFEEIPVDENFPSDPLCNSCVKTIEIVWNETVSTSPLRKLILHSLGSTCHAPWNMTKTLFFASRTPYDSPKVPHEFLEDFLEQSFKSSQLLIRVPAPWFVQTTYHVEEKLP</sequence>
<dbReference type="Proteomes" id="UP000001798">
    <property type="component" value="Chromosome 5"/>
</dbReference>
<dbReference type="CDD" id="cd18186">
    <property type="entry name" value="BTB_POZ_ZBTB_KLHL-like"/>
    <property type="match status" value="1"/>
</dbReference>
<dbReference type="KEGG" id="bfu:BCIN_05g07790"/>
<dbReference type="GeneID" id="5431190"/>
<gene>
    <name evidence="2" type="ORF">BCIN_05g07790</name>
</gene>
<accession>A0A384JJ50</accession>
<keyword evidence="3" id="KW-1185">Reference proteome</keyword>
<feature type="domain" description="BTB" evidence="1">
    <location>
        <begin position="3"/>
        <end position="86"/>
    </location>
</feature>
<dbReference type="PROSITE" id="PS50097">
    <property type="entry name" value="BTB"/>
    <property type="match status" value="1"/>
</dbReference>
<name>A0A384JJ50_BOTFB</name>
<evidence type="ECO:0000259" key="1">
    <source>
        <dbReference type="PROSITE" id="PS50097"/>
    </source>
</evidence>
<reference evidence="2 3" key="2">
    <citation type="journal article" date="2012" name="Eukaryot. Cell">
        <title>Genome update of Botrytis cinerea strains B05.10 and T4.</title>
        <authorList>
            <person name="Staats M."/>
            <person name="van Kan J.A."/>
        </authorList>
    </citation>
    <scope>NUCLEOTIDE SEQUENCE [LARGE SCALE GENOMIC DNA]</scope>
    <source>
        <strain evidence="2 3">B05.10</strain>
    </source>
</reference>
<organism evidence="2 3">
    <name type="scientific">Botryotinia fuckeliana (strain B05.10)</name>
    <name type="common">Noble rot fungus</name>
    <name type="synonym">Botrytis cinerea</name>
    <dbReference type="NCBI Taxonomy" id="332648"/>
    <lineage>
        <taxon>Eukaryota</taxon>
        <taxon>Fungi</taxon>
        <taxon>Dikarya</taxon>
        <taxon>Ascomycota</taxon>
        <taxon>Pezizomycotina</taxon>
        <taxon>Leotiomycetes</taxon>
        <taxon>Helotiales</taxon>
        <taxon>Sclerotiniaceae</taxon>
        <taxon>Botrytis</taxon>
    </lineage>
</organism>
<protein>
    <recommendedName>
        <fullName evidence="1">BTB domain-containing protein</fullName>
    </recommendedName>
</protein>
<dbReference type="InterPro" id="IPR011333">
    <property type="entry name" value="SKP1/BTB/POZ_sf"/>
</dbReference>
<dbReference type="AlphaFoldDB" id="A0A384JJ50"/>
<reference evidence="2 3" key="3">
    <citation type="journal article" date="2017" name="Mol. Plant Pathol.">
        <title>A gapless genome sequence of the fungus Botrytis cinerea.</title>
        <authorList>
            <person name="Van Kan J.A."/>
            <person name="Stassen J.H."/>
            <person name="Mosbach A."/>
            <person name="Van Der Lee T.A."/>
            <person name="Faino L."/>
            <person name="Farmer A.D."/>
            <person name="Papasotiriou D.G."/>
            <person name="Zhou S."/>
            <person name="Seidl M.F."/>
            <person name="Cottam E."/>
            <person name="Edel D."/>
            <person name="Hahn M."/>
            <person name="Schwartz D.C."/>
            <person name="Dietrich R.A."/>
            <person name="Widdison S."/>
            <person name="Scalliet G."/>
        </authorList>
    </citation>
    <scope>NUCLEOTIDE SEQUENCE [LARGE SCALE GENOMIC DNA]</scope>
    <source>
        <strain evidence="2 3">B05.10</strain>
    </source>
</reference>
<evidence type="ECO:0000313" key="3">
    <source>
        <dbReference type="Proteomes" id="UP000001798"/>
    </source>
</evidence>